<dbReference type="Proteomes" id="UP000281094">
    <property type="component" value="Unassembled WGS sequence"/>
</dbReference>
<evidence type="ECO:0000256" key="6">
    <source>
        <dbReference type="ARBA" id="ARBA00015080"/>
    </source>
</evidence>
<evidence type="ECO:0000256" key="16">
    <source>
        <dbReference type="SAM" id="MobiDB-lite"/>
    </source>
</evidence>
<dbReference type="CDD" id="cd02025">
    <property type="entry name" value="PanK"/>
    <property type="match status" value="1"/>
</dbReference>
<dbReference type="UniPathway" id="UPA00241">
    <property type="reaction ID" value="UER00352"/>
</dbReference>
<reference evidence="18 19" key="1">
    <citation type="submission" date="2018-10" db="EMBL/GenBank/DDBJ databases">
        <title>Notoacmeibacter sp. M2BS9Y-3-1, whole genome shotgun sequence.</title>
        <authorList>
            <person name="Tuo L."/>
        </authorList>
    </citation>
    <scope>NUCLEOTIDE SEQUENCE [LARGE SCALE GENOMIC DNA]</scope>
    <source>
        <strain evidence="18 19">M2BS9Y-3-1</strain>
    </source>
</reference>
<dbReference type="PIRSF" id="PIRSF000545">
    <property type="entry name" value="Pantothenate_kin"/>
    <property type="match status" value="1"/>
</dbReference>
<evidence type="ECO:0000313" key="18">
    <source>
        <dbReference type="EMBL" id="RLQ89169.1"/>
    </source>
</evidence>
<evidence type="ECO:0000256" key="15">
    <source>
        <dbReference type="RuleBase" id="RU003530"/>
    </source>
</evidence>
<comment type="catalytic activity">
    <reaction evidence="1 14 15">
        <text>(R)-pantothenate + ATP = (R)-4'-phosphopantothenate + ADP + H(+)</text>
        <dbReference type="Rhea" id="RHEA:16373"/>
        <dbReference type="ChEBI" id="CHEBI:10986"/>
        <dbReference type="ChEBI" id="CHEBI:15378"/>
        <dbReference type="ChEBI" id="CHEBI:29032"/>
        <dbReference type="ChEBI" id="CHEBI:30616"/>
        <dbReference type="ChEBI" id="CHEBI:456216"/>
        <dbReference type="EC" id="2.7.1.33"/>
    </reaction>
</comment>
<evidence type="ECO:0000256" key="8">
    <source>
        <dbReference type="ARBA" id="ARBA00022679"/>
    </source>
</evidence>
<dbReference type="SUPFAM" id="SSF52540">
    <property type="entry name" value="P-loop containing nucleoside triphosphate hydrolases"/>
    <property type="match status" value="1"/>
</dbReference>
<keyword evidence="11 14" id="KW-0067">ATP-binding</keyword>
<dbReference type="InterPro" id="IPR004566">
    <property type="entry name" value="PanK"/>
</dbReference>
<dbReference type="HAMAP" id="MF_00215">
    <property type="entry name" value="Pantothen_kinase_1"/>
    <property type="match status" value="1"/>
</dbReference>
<comment type="caution">
    <text evidence="18">The sequence shown here is derived from an EMBL/GenBank/DDBJ whole genome shotgun (WGS) entry which is preliminary data.</text>
</comment>
<feature type="binding site" evidence="14">
    <location>
        <begin position="110"/>
        <end position="117"/>
    </location>
    <ligand>
        <name>ATP</name>
        <dbReference type="ChEBI" id="CHEBI:30616"/>
    </ligand>
</feature>
<dbReference type="EC" id="2.7.1.33" evidence="5 14"/>
<evidence type="ECO:0000256" key="12">
    <source>
        <dbReference type="ARBA" id="ARBA00022993"/>
    </source>
</evidence>
<gene>
    <name evidence="14" type="primary">coaA</name>
    <name evidence="18" type="ORF">D8780_13885</name>
</gene>
<comment type="similarity">
    <text evidence="4 14 15">Belongs to the prokaryotic pantothenate kinase family.</text>
</comment>
<keyword evidence="12 14" id="KW-0173">Coenzyme A biosynthesis</keyword>
<evidence type="ECO:0000259" key="17">
    <source>
        <dbReference type="Pfam" id="PF00485"/>
    </source>
</evidence>
<keyword evidence="9 14" id="KW-0547">Nucleotide-binding</keyword>
<comment type="subcellular location">
    <subcellularLocation>
        <location evidence="2 14 15">Cytoplasm</location>
    </subcellularLocation>
</comment>
<dbReference type="NCBIfam" id="TIGR00554">
    <property type="entry name" value="panK_bact"/>
    <property type="match status" value="1"/>
</dbReference>
<evidence type="ECO:0000256" key="2">
    <source>
        <dbReference type="ARBA" id="ARBA00004496"/>
    </source>
</evidence>
<evidence type="ECO:0000256" key="9">
    <source>
        <dbReference type="ARBA" id="ARBA00022741"/>
    </source>
</evidence>
<evidence type="ECO:0000313" key="19">
    <source>
        <dbReference type="Proteomes" id="UP000281094"/>
    </source>
</evidence>
<feature type="domain" description="Phosphoribulokinase/uridine kinase" evidence="17">
    <location>
        <begin position="105"/>
        <end position="263"/>
    </location>
</feature>
<feature type="region of interest" description="Disordered" evidence="16">
    <location>
        <begin position="1"/>
        <end position="20"/>
    </location>
</feature>
<dbReference type="AlphaFoldDB" id="A0A3L7JFU3"/>
<dbReference type="GO" id="GO:0005737">
    <property type="term" value="C:cytoplasm"/>
    <property type="evidence" value="ECO:0007669"/>
    <property type="project" value="UniProtKB-SubCell"/>
</dbReference>
<dbReference type="GO" id="GO:0015937">
    <property type="term" value="P:coenzyme A biosynthetic process"/>
    <property type="evidence" value="ECO:0007669"/>
    <property type="project" value="UniProtKB-UniRule"/>
</dbReference>
<evidence type="ECO:0000256" key="11">
    <source>
        <dbReference type="ARBA" id="ARBA00022840"/>
    </source>
</evidence>
<evidence type="ECO:0000256" key="5">
    <source>
        <dbReference type="ARBA" id="ARBA00012102"/>
    </source>
</evidence>
<evidence type="ECO:0000256" key="14">
    <source>
        <dbReference type="HAMAP-Rule" id="MF_00215"/>
    </source>
</evidence>
<keyword evidence="8 14" id="KW-0808">Transferase</keyword>
<comment type="pathway">
    <text evidence="3 14 15">Cofactor biosynthesis; coenzyme A biosynthesis; CoA from (R)-pantothenate: step 1/5.</text>
</comment>
<evidence type="ECO:0000256" key="4">
    <source>
        <dbReference type="ARBA" id="ARBA00006087"/>
    </source>
</evidence>
<keyword evidence="19" id="KW-1185">Reference proteome</keyword>
<protein>
    <recommendedName>
        <fullName evidence="6 14">Pantothenate kinase</fullName>
        <ecNumber evidence="5 14">2.7.1.33</ecNumber>
    </recommendedName>
    <alternativeName>
        <fullName evidence="13 14">Pantothenic acid kinase</fullName>
    </alternativeName>
</protein>
<evidence type="ECO:0000256" key="1">
    <source>
        <dbReference type="ARBA" id="ARBA00001206"/>
    </source>
</evidence>
<keyword evidence="10 14" id="KW-0418">Kinase</keyword>
<name>A0A3L7JFU3_9HYPH</name>
<accession>A0A3L7JFU3</accession>
<dbReference type="Pfam" id="PF00485">
    <property type="entry name" value="PRK"/>
    <property type="match status" value="1"/>
</dbReference>
<evidence type="ECO:0000256" key="13">
    <source>
        <dbReference type="ARBA" id="ARBA00032866"/>
    </source>
</evidence>
<sequence>MTLQTGGEAGYHLGPTGGQASDVSPYRTFSAQQWSAFRADTPLTLAEDEVQRLRSLGDPVDLDEVCRIYLSLSRLLSAHVEATQLLFAQRAAFLNAPEAVKTPFIIGIAGSVAVGKSTTARVLKELLARWPSSPKVDLVTTDGFLMSNARLEEEGLMDRKGFPESYDVASVLRFLSAIKSGERRVRAPVYSHVTYDVVPDDYVEIETPDILIFEGINVLQTRDLPSEGRIVPFVSDFFDFSIYIDADEALIRTWYIDRFMDLRHTAFRDPESYFHRYSQLSEGEARHKAETLWQTINRRNLVENILPTRPRADLILRKGADHLVESVSLRKL</sequence>
<dbReference type="InterPro" id="IPR006083">
    <property type="entry name" value="PRK/URK"/>
</dbReference>
<dbReference type="RefSeq" id="WP_121646136.1">
    <property type="nucleotide sequence ID" value="NZ_RCWN01000001.1"/>
</dbReference>
<dbReference type="GO" id="GO:0005524">
    <property type="term" value="F:ATP binding"/>
    <property type="evidence" value="ECO:0007669"/>
    <property type="project" value="UniProtKB-UniRule"/>
</dbReference>
<evidence type="ECO:0000256" key="10">
    <source>
        <dbReference type="ARBA" id="ARBA00022777"/>
    </source>
</evidence>
<dbReference type="PANTHER" id="PTHR10285">
    <property type="entry name" value="URIDINE KINASE"/>
    <property type="match status" value="1"/>
</dbReference>
<evidence type="ECO:0000256" key="7">
    <source>
        <dbReference type="ARBA" id="ARBA00022490"/>
    </source>
</evidence>
<organism evidence="18 19">
    <name type="scientific">Notoacmeibacter ruber</name>
    <dbReference type="NCBI Taxonomy" id="2670375"/>
    <lineage>
        <taxon>Bacteria</taxon>
        <taxon>Pseudomonadati</taxon>
        <taxon>Pseudomonadota</taxon>
        <taxon>Alphaproteobacteria</taxon>
        <taxon>Hyphomicrobiales</taxon>
        <taxon>Notoacmeibacteraceae</taxon>
        <taxon>Notoacmeibacter</taxon>
    </lineage>
</organism>
<keyword evidence="7 14" id="KW-0963">Cytoplasm</keyword>
<dbReference type="GO" id="GO:0004594">
    <property type="term" value="F:pantothenate kinase activity"/>
    <property type="evidence" value="ECO:0007669"/>
    <property type="project" value="UniProtKB-UniRule"/>
</dbReference>
<dbReference type="EMBL" id="RCWN01000001">
    <property type="protein sequence ID" value="RLQ89169.1"/>
    <property type="molecule type" value="Genomic_DNA"/>
</dbReference>
<proteinExistence type="inferred from homology"/>
<dbReference type="Gene3D" id="3.40.50.300">
    <property type="entry name" value="P-loop containing nucleotide triphosphate hydrolases"/>
    <property type="match status" value="1"/>
</dbReference>
<evidence type="ECO:0000256" key="3">
    <source>
        <dbReference type="ARBA" id="ARBA00005225"/>
    </source>
</evidence>
<dbReference type="InterPro" id="IPR027417">
    <property type="entry name" value="P-loop_NTPase"/>
</dbReference>